<keyword evidence="9" id="KW-1185">Reference proteome</keyword>
<dbReference type="PROSITE" id="PS51918">
    <property type="entry name" value="RADICAL_SAM"/>
    <property type="match status" value="1"/>
</dbReference>
<dbReference type="Proteomes" id="UP000070344">
    <property type="component" value="Unassembled WGS sequence"/>
</dbReference>
<dbReference type="GO" id="GO:0051539">
    <property type="term" value="F:4 iron, 4 sulfur cluster binding"/>
    <property type="evidence" value="ECO:0007669"/>
    <property type="project" value="UniProtKB-KW"/>
</dbReference>
<dbReference type="SFLD" id="SFLDG01067">
    <property type="entry name" value="SPASM/twitch_domain_containing"/>
    <property type="match status" value="1"/>
</dbReference>
<evidence type="ECO:0000256" key="5">
    <source>
        <dbReference type="ARBA" id="ARBA00023004"/>
    </source>
</evidence>
<gene>
    <name evidence="8" type="ORF">AKJ41_00165</name>
</gene>
<dbReference type="SFLD" id="SFLDS00029">
    <property type="entry name" value="Radical_SAM"/>
    <property type="match status" value="1"/>
</dbReference>
<keyword evidence="4" id="KW-0479">Metal-binding</keyword>
<name>A0A133V5U5_9EURY</name>
<dbReference type="InterPro" id="IPR058240">
    <property type="entry name" value="rSAM_sf"/>
</dbReference>
<keyword evidence="6" id="KW-0411">Iron-sulfur</keyword>
<protein>
    <recommendedName>
        <fullName evidence="7">Radical SAM core domain-containing protein</fullName>
    </recommendedName>
</protein>
<dbReference type="CDD" id="cd01335">
    <property type="entry name" value="Radical_SAM"/>
    <property type="match status" value="1"/>
</dbReference>
<reference evidence="8 9" key="1">
    <citation type="journal article" date="2016" name="Sci. Rep.">
        <title>Metabolic traits of an uncultured archaeal lineage -MSBL1- from brine pools of the Red Sea.</title>
        <authorList>
            <person name="Mwirichia R."/>
            <person name="Alam I."/>
            <person name="Rashid M."/>
            <person name="Vinu M."/>
            <person name="Ba-Alawi W."/>
            <person name="Anthony Kamau A."/>
            <person name="Kamanda Ngugi D."/>
            <person name="Goker M."/>
            <person name="Klenk H.P."/>
            <person name="Bajic V."/>
            <person name="Stingl U."/>
        </authorList>
    </citation>
    <scope>NUCLEOTIDE SEQUENCE [LARGE SCALE GENOMIC DNA]</scope>
    <source>
        <strain evidence="8">SCGC-AAA259O05</strain>
    </source>
</reference>
<evidence type="ECO:0000256" key="1">
    <source>
        <dbReference type="ARBA" id="ARBA00001966"/>
    </source>
</evidence>
<dbReference type="InterPro" id="IPR017200">
    <property type="entry name" value="PqqE-like"/>
</dbReference>
<evidence type="ECO:0000313" key="8">
    <source>
        <dbReference type="EMBL" id="KXB01818.1"/>
    </source>
</evidence>
<dbReference type="PANTHER" id="PTHR11228:SF35">
    <property type="entry name" value="MOLYBDENUM COFACTOR BIOSYNTHESIS PROTEIN A-RELATED"/>
    <property type="match status" value="1"/>
</dbReference>
<proteinExistence type="predicted"/>
<dbReference type="EMBL" id="LHXV01000001">
    <property type="protein sequence ID" value="KXB01818.1"/>
    <property type="molecule type" value="Genomic_DNA"/>
</dbReference>
<dbReference type="CDD" id="cd21123">
    <property type="entry name" value="SPASM_MftC-like"/>
    <property type="match status" value="1"/>
</dbReference>
<dbReference type="InterPro" id="IPR013785">
    <property type="entry name" value="Aldolase_TIM"/>
</dbReference>
<sequence>MAEVPPLVFWYATEKCDMECNHCCYPAKDRSDLSTEQAKGITSQAAEMGAKAFAFVGGEPLLREDIVGLCRCCSSGGMVPHVVTKGESLNEDLAEDLSEAEARVTVGLDTFTHTTADFICNEARMPQVSRRALRTCSRCGILKGSVTAALKPNLDEVPSVLDKMPSEADRLVIFGVRPSGKGREVYDEFAPAPKRYEDFMKEVAKGTEEDRWEQEVFVYDPLFSRILKEEGRDIESEGGRVRQIGKYLDIDSSGNVMPCLFSKLRFGNALKEPLKKIWSGMEDDEFLNSLRDPGNLRGKCTRCQYNDICGGCRTRSFRLTGDWFASDPLCAYDPSES</sequence>
<evidence type="ECO:0000256" key="3">
    <source>
        <dbReference type="ARBA" id="ARBA00022691"/>
    </source>
</evidence>
<dbReference type="AlphaFoldDB" id="A0A133V5U5"/>
<feature type="domain" description="Radical SAM core" evidence="7">
    <location>
        <begin position="2"/>
        <end position="220"/>
    </location>
</feature>
<dbReference type="Pfam" id="PF04055">
    <property type="entry name" value="Radical_SAM"/>
    <property type="match status" value="1"/>
</dbReference>
<keyword evidence="3" id="KW-0949">S-adenosyl-L-methionine</keyword>
<dbReference type="GO" id="GO:0003824">
    <property type="term" value="F:catalytic activity"/>
    <property type="evidence" value="ECO:0007669"/>
    <property type="project" value="InterPro"/>
</dbReference>
<evidence type="ECO:0000259" key="7">
    <source>
        <dbReference type="PROSITE" id="PS51918"/>
    </source>
</evidence>
<evidence type="ECO:0000313" key="9">
    <source>
        <dbReference type="Proteomes" id="UP000070344"/>
    </source>
</evidence>
<dbReference type="GO" id="GO:0046872">
    <property type="term" value="F:metal ion binding"/>
    <property type="evidence" value="ECO:0007669"/>
    <property type="project" value="UniProtKB-KW"/>
</dbReference>
<keyword evidence="2" id="KW-0004">4Fe-4S</keyword>
<dbReference type="InterPro" id="IPR023885">
    <property type="entry name" value="4Fe4S-binding_SPASM_dom"/>
</dbReference>
<dbReference type="Pfam" id="PF13186">
    <property type="entry name" value="SPASM"/>
    <property type="match status" value="1"/>
</dbReference>
<comment type="cofactor">
    <cofactor evidence="1">
        <name>[4Fe-4S] cluster</name>
        <dbReference type="ChEBI" id="CHEBI:49883"/>
    </cofactor>
</comment>
<dbReference type="NCBIfam" id="TIGR04085">
    <property type="entry name" value="rSAM_more_4Fe4S"/>
    <property type="match status" value="1"/>
</dbReference>
<evidence type="ECO:0000256" key="4">
    <source>
        <dbReference type="ARBA" id="ARBA00022723"/>
    </source>
</evidence>
<evidence type="ECO:0000256" key="2">
    <source>
        <dbReference type="ARBA" id="ARBA00022485"/>
    </source>
</evidence>
<dbReference type="InterPro" id="IPR007197">
    <property type="entry name" value="rSAM"/>
</dbReference>
<dbReference type="SUPFAM" id="SSF102114">
    <property type="entry name" value="Radical SAM enzymes"/>
    <property type="match status" value="1"/>
</dbReference>
<comment type="caution">
    <text evidence="8">The sequence shown here is derived from an EMBL/GenBank/DDBJ whole genome shotgun (WGS) entry which is preliminary data.</text>
</comment>
<dbReference type="InterPro" id="IPR050377">
    <property type="entry name" value="Radical_SAM_PqqE_MftC-like"/>
</dbReference>
<accession>A0A133V5U5</accession>
<dbReference type="PANTHER" id="PTHR11228">
    <property type="entry name" value="RADICAL SAM DOMAIN PROTEIN"/>
    <property type="match status" value="1"/>
</dbReference>
<dbReference type="PIRSF" id="PIRSF037420">
    <property type="entry name" value="PQQ_syn_pqqE"/>
    <property type="match status" value="1"/>
</dbReference>
<dbReference type="Gene3D" id="3.20.20.70">
    <property type="entry name" value="Aldolase class I"/>
    <property type="match status" value="1"/>
</dbReference>
<evidence type="ECO:0000256" key="6">
    <source>
        <dbReference type="ARBA" id="ARBA00023014"/>
    </source>
</evidence>
<organism evidence="8 9">
    <name type="scientific">candidate division MSBL1 archaeon SCGC-AAA259O05</name>
    <dbReference type="NCBI Taxonomy" id="1698271"/>
    <lineage>
        <taxon>Archaea</taxon>
        <taxon>Methanobacteriati</taxon>
        <taxon>Methanobacteriota</taxon>
        <taxon>candidate division MSBL1</taxon>
    </lineage>
</organism>
<keyword evidence="5" id="KW-0408">Iron</keyword>